<protein>
    <submittedName>
        <fullName evidence="1">Uncharacterized protein</fullName>
    </submittedName>
</protein>
<accession>A0A834P2N2</accession>
<evidence type="ECO:0000313" key="2">
    <source>
        <dbReference type="Proteomes" id="UP000600918"/>
    </source>
</evidence>
<evidence type="ECO:0000313" key="1">
    <source>
        <dbReference type="EMBL" id="KAF7425359.1"/>
    </source>
</evidence>
<dbReference type="EMBL" id="JACSDY010000006">
    <property type="protein sequence ID" value="KAF7425359.1"/>
    <property type="molecule type" value="Genomic_DNA"/>
</dbReference>
<dbReference type="Proteomes" id="UP000600918">
    <property type="component" value="Unassembled WGS sequence"/>
</dbReference>
<name>A0A834P2N2_VESPE</name>
<sequence>MITCEQIFLIVQTQGCVIDWADRRHIEVREKILRLAGKISTVSAPTLSSNYRCTSRLYCLPLPASSVTDTPLNFHETSFPRVFTPLLRPMCHVVYSPWKLWEDLFSTKGDSNPSSLQ</sequence>
<dbReference type="AlphaFoldDB" id="A0A834P2N2"/>
<organism evidence="1 2">
    <name type="scientific">Vespula pensylvanica</name>
    <name type="common">Western yellow jacket</name>
    <name type="synonym">Wasp</name>
    <dbReference type="NCBI Taxonomy" id="30213"/>
    <lineage>
        <taxon>Eukaryota</taxon>
        <taxon>Metazoa</taxon>
        <taxon>Ecdysozoa</taxon>
        <taxon>Arthropoda</taxon>
        <taxon>Hexapoda</taxon>
        <taxon>Insecta</taxon>
        <taxon>Pterygota</taxon>
        <taxon>Neoptera</taxon>
        <taxon>Endopterygota</taxon>
        <taxon>Hymenoptera</taxon>
        <taxon>Apocrita</taxon>
        <taxon>Aculeata</taxon>
        <taxon>Vespoidea</taxon>
        <taxon>Vespidae</taxon>
        <taxon>Vespinae</taxon>
        <taxon>Vespula</taxon>
    </lineage>
</organism>
<reference evidence="1" key="1">
    <citation type="journal article" date="2020" name="G3 (Bethesda)">
        <title>High-Quality Assemblies for Three Invasive Social Wasps from the &lt;i&gt;Vespula&lt;/i&gt; Genus.</title>
        <authorList>
            <person name="Harrop T.W.R."/>
            <person name="Guhlin J."/>
            <person name="McLaughlin G.M."/>
            <person name="Permina E."/>
            <person name="Stockwell P."/>
            <person name="Gilligan J."/>
            <person name="Le Lec M.F."/>
            <person name="Gruber M.A.M."/>
            <person name="Quinn O."/>
            <person name="Lovegrove M."/>
            <person name="Duncan E.J."/>
            <person name="Remnant E.J."/>
            <person name="Van Eeckhoven J."/>
            <person name="Graham B."/>
            <person name="Knapp R.A."/>
            <person name="Langford K.W."/>
            <person name="Kronenberg Z."/>
            <person name="Press M.O."/>
            <person name="Eacker S.M."/>
            <person name="Wilson-Rankin E.E."/>
            <person name="Purcell J."/>
            <person name="Lester P.J."/>
            <person name="Dearden P.K."/>
        </authorList>
    </citation>
    <scope>NUCLEOTIDE SEQUENCE</scope>
    <source>
        <strain evidence="1">Volc-1</strain>
    </source>
</reference>
<gene>
    <name evidence="1" type="ORF">H0235_007797</name>
</gene>
<keyword evidence="2" id="KW-1185">Reference proteome</keyword>
<proteinExistence type="predicted"/>
<comment type="caution">
    <text evidence="1">The sequence shown here is derived from an EMBL/GenBank/DDBJ whole genome shotgun (WGS) entry which is preliminary data.</text>
</comment>